<feature type="region of interest" description="Disordered" evidence="1">
    <location>
        <begin position="417"/>
        <end position="436"/>
    </location>
</feature>
<evidence type="ECO:0000313" key="2">
    <source>
        <dbReference type="Proteomes" id="UP000695022"/>
    </source>
</evidence>
<feature type="compositionally biased region" description="Low complexity" evidence="1">
    <location>
        <begin position="161"/>
        <end position="173"/>
    </location>
</feature>
<dbReference type="GeneID" id="106806976"/>
<dbReference type="RefSeq" id="XP_014664655.1">
    <property type="nucleotide sequence ID" value="XM_014809169.1"/>
</dbReference>
<protein>
    <submittedName>
        <fullName evidence="3">Uncharacterized protein LOC106806976</fullName>
    </submittedName>
</protein>
<feature type="region of interest" description="Disordered" evidence="1">
    <location>
        <begin position="91"/>
        <end position="112"/>
    </location>
</feature>
<feature type="compositionally biased region" description="Basic and acidic residues" evidence="1">
    <location>
        <begin position="421"/>
        <end position="430"/>
    </location>
</feature>
<evidence type="ECO:0000313" key="3">
    <source>
        <dbReference type="RefSeq" id="XP_014664655.1"/>
    </source>
</evidence>
<feature type="region of interest" description="Disordered" evidence="1">
    <location>
        <begin position="389"/>
        <end position="410"/>
    </location>
</feature>
<keyword evidence="2" id="KW-1185">Reference proteome</keyword>
<gene>
    <name evidence="3" type="primary">LOC106806976</name>
</gene>
<feature type="compositionally biased region" description="Basic and acidic residues" evidence="1">
    <location>
        <begin position="174"/>
        <end position="184"/>
    </location>
</feature>
<evidence type="ECO:0000256" key="1">
    <source>
        <dbReference type="SAM" id="MobiDB-lite"/>
    </source>
</evidence>
<proteinExistence type="predicted"/>
<accession>A0ABM1DXI4</accession>
<feature type="region of interest" description="Disordered" evidence="1">
    <location>
        <begin position="151"/>
        <end position="184"/>
    </location>
</feature>
<organism evidence="2 3">
    <name type="scientific">Priapulus caudatus</name>
    <name type="common">Priapulid worm</name>
    <dbReference type="NCBI Taxonomy" id="37621"/>
    <lineage>
        <taxon>Eukaryota</taxon>
        <taxon>Metazoa</taxon>
        <taxon>Ecdysozoa</taxon>
        <taxon>Scalidophora</taxon>
        <taxon>Priapulida</taxon>
        <taxon>Priapulimorpha</taxon>
        <taxon>Priapulimorphida</taxon>
        <taxon>Priapulidae</taxon>
        <taxon>Priapulus</taxon>
    </lineage>
</organism>
<dbReference type="Proteomes" id="UP000695022">
    <property type="component" value="Unplaced"/>
</dbReference>
<reference evidence="3" key="1">
    <citation type="submission" date="2025-08" db="UniProtKB">
        <authorList>
            <consortium name="RefSeq"/>
        </authorList>
    </citation>
    <scope>IDENTIFICATION</scope>
</reference>
<sequence>MTSFVGDTLQGLGLELTRHVFAFEELGRGIAEHLDAVPLWHGKMAALERVADDLATALDNHSLSTHRQLAAIGSSLTDGSVQCTTAQNMTQTQAKTQTKTQTQVKTQTHGDNRIVSDADEPVVSVDVLLQRFSDALYDTQVDVRSLLEMARKETSKTRDNSSAGGVSSGSSSSSREDVSALVKEHQKAVAKQTTLLKEVKSNIYNSKRNILKGIKQAQETLTSSMTPIATSCADNGNAKKDVGKGNSGRNGNDVGLSVGAKLSAVGDKVGDLTRSSIRSMAIMRDSLARNARYLESFSTQLSATFESVEKLRNETGMIHTEIVYAANAIDMVKTISNATERTAAWIRDRLRADADDAKARGDAPCCCTDLSDLTRNLSMMRIQDQRKIRFEKPDGKQPTSGGVRKDDNQNLLEFTTNTRTDNFRPEDPDKLQGTGSPVEFSVLITEEDRVAMVGNMRYYDIIRNVGNA</sequence>
<name>A0ABM1DXI4_PRICU</name>
<feature type="compositionally biased region" description="Low complexity" evidence="1">
    <location>
        <begin position="91"/>
        <end position="107"/>
    </location>
</feature>